<proteinExistence type="inferred from homology"/>
<evidence type="ECO:0000256" key="2">
    <source>
        <dbReference type="ARBA" id="ARBA00012224"/>
    </source>
</evidence>
<evidence type="ECO:0000313" key="7">
    <source>
        <dbReference type="EMBL" id="SKC83184.1"/>
    </source>
</evidence>
<organism evidence="7 8">
    <name type="scientific">Maledivibacter halophilus</name>
    <dbReference type="NCBI Taxonomy" id="36842"/>
    <lineage>
        <taxon>Bacteria</taxon>
        <taxon>Bacillati</taxon>
        <taxon>Bacillota</taxon>
        <taxon>Clostridia</taxon>
        <taxon>Peptostreptococcales</taxon>
        <taxon>Caminicellaceae</taxon>
        <taxon>Maledivibacter</taxon>
    </lineage>
</organism>
<dbReference type="InterPro" id="IPR027619">
    <property type="entry name" value="C-S_lyase_PatB-like"/>
</dbReference>
<evidence type="ECO:0000256" key="4">
    <source>
        <dbReference type="ARBA" id="ARBA00023239"/>
    </source>
</evidence>
<dbReference type="STRING" id="36842.SAMN02194393_03838"/>
<name>A0A1T5M567_9FIRM</name>
<evidence type="ECO:0000256" key="3">
    <source>
        <dbReference type="ARBA" id="ARBA00022898"/>
    </source>
</evidence>
<reference evidence="7 8" key="1">
    <citation type="submission" date="2017-02" db="EMBL/GenBank/DDBJ databases">
        <authorList>
            <person name="Peterson S.W."/>
        </authorList>
    </citation>
    <scope>NUCLEOTIDE SEQUENCE [LARGE SCALE GENOMIC DNA]</scope>
    <source>
        <strain evidence="7 8">M1</strain>
    </source>
</reference>
<accession>A0A1T5M567</accession>
<dbReference type="GO" id="GO:0030170">
    <property type="term" value="F:pyridoxal phosphate binding"/>
    <property type="evidence" value="ECO:0007669"/>
    <property type="project" value="InterPro"/>
</dbReference>
<dbReference type="InterPro" id="IPR015424">
    <property type="entry name" value="PyrdxlP-dep_Trfase"/>
</dbReference>
<evidence type="ECO:0000259" key="6">
    <source>
        <dbReference type="Pfam" id="PF00155"/>
    </source>
</evidence>
<gene>
    <name evidence="7" type="ORF">SAMN02194393_03838</name>
</gene>
<dbReference type="SUPFAM" id="SSF53383">
    <property type="entry name" value="PLP-dependent transferases"/>
    <property type="match status" value="1"/>
</dbReference>
<dbReference type="InterPro" id="IPR051798">
    <property type="entry name" value="Class-II_PLP-Dep_Aminotrans"/>
</dbReference>
<protein>
    <recommendedName>
        <fullName evidence="2">cysteine-S-conjugate beta-lyase</fullName>
        <ecNumber evidence="2">4.4.1.13</ecNumber>
    </recommendedName>
</protein>
<dbReference type="Pfam" id="PF00155">
    <property type="entry name" value="Aminotran_1_2"/>
    <property type="match status" value="1"/>
</dbReference>
<dbReference type="InterPro" id="IPR015422">
    <property type="entry name" value="PyrdxlP-dep_Trfase_small"/>
</dbReference>
<dbReference type="Gene3D" id="3.90.1150.10">
    <property type="entry name" value="Aspartate Aminotransferase, domain 1"/>
    <property type="match status" value="1"/>
</dbReference>
<dbReference type="Gene3D" id="3.40.640.10">
    <property type="entry name" value="Type I PLP-dependent aspartate aminotransferase-like (Major domain)"/>
    <property type="match status" value="1"/>
</dbReference>
<dbReference type="GO" id="GO:0047804">
    <property type="term" value="F:cysteine-S-conjugate beta-lyase activity"/>
    <property type="evidence" value="ECO:0007669"/>
    <property type="project" value="UniProtKB-EC"/>
</dbReference>
<sequence length="408" mass="46925">MDYNFDKIVNRKNTNSFKWDKLAARFGRDDIIPMWIADMEFETPIEVSKIIKERANHGVYGYTFRSEGYHDAIKNWVKKRHDWDIDSKWITFSPGIVPALSMCVNTFTKPGDKIITQTPVYPPFYSVIKQNGRIVIENELKFNNGRYTIDFEDLLCKINLKRNYFTSNLMNNEFKFDPSIKMLFLCNPHNPSGRVWTKDELLRIGEICLKNNILIASDDIHCDIVYKNNKYLPIASLSKELENISITCISPGKTFSLTGMATSAIIIPNEKLREEYNKTLETLELDGGNIFGALATEAAYKYGEKWLEELLKYLEDNLNFAVNYFETNIPQIKPVRPQGTYLLWLDCSDLGLKGIDLSDFFVNQAKIAVNPGASFGKNSKEFVRMNIACSRKVLEKALYQIEEAVKAK</sequence>
<evidence type="ECO:0000256" key="5">
    <source>
        <dbReference type="ARBA" id="ARBA00037974"/>
    </source>
</evidence>
<dbReference type="PANTHER" id="PTHR43525">
    <property type="entry name" value="PROTEIN MALY"/>
    <property type="match status" value="1"/>
</dbReference>
<comment type="similarity">
    <text evidence="5">Belongs to the class-II pyridoxal-phosphate-dependent aminotransferase family. MalY/PatB cystathionine beta-lyase subfamily.</text>
</comment>
<dbReference type="Proteomes" id="UP000190285">
    <property type="component" value="Unassembled WGS sequence"/>
</dbReference>
<dbReference type="CDD" id="cd00609">
    <property type="entry name" value="AAT_like"/>
    <property type="match status" value="1"/>
</dbReference>
<dbReference type="EC" id="4.4.1.13" evidence="2"/>
<dbReference type="InterPro" id="IPR004839">
    <property type="entry name" value="Aminotransferase_I/II_large"/>
</dbReference>
<keyword evidence="3" id="KW-0663">Pyridoxal phosphate</keyword>
<dbReference type="PANTHER" id="PTHR43525:SF1">
    <property type="entry name" value="PROTEIN MALY"/>
    <property type="match status" value="1"/>
</dbReference>
<feature type="domain" description="Aminotransferase class I/classII large" evidence="6">
    <location>
        <begin position="38"/>
        <end position="399"/>
    </location>
</feature>
<keyword evidence="8" id="KW-1185">Reference proteome</keyword>
<evidence type="ECO:0000256" key="1">
    <source>
        <dbReference type="ARBA" id="ARBA00001933"/>
    </source>
</evidence>
<comment type="cofactor">
    <cofactor evidence="1">
        <name>pyridoxal 5'-phosphate</name>
        <dbReference type="ChEBI" id="CHEBI:597326"/>
    </cofactor>
</comment>
<dbReference type="EMBL" id="FUZT01000010">
    <property type="protein sequence ID" value="SKC83184.1"/>
    <property type="molecule type" value="Genomic_DNA"/>
</dbReference>
<keyword evidence="4 7" id="KW-0456">Lyase</keyword>
<dbReference type="AlphaFoldDB" id="A0A1T5M567"/>
<dbReference type="RefSeq" id="WP_079493857.1">
    <property type="nucleotide sequence ID" value="NZ_FUZT01000010.1"/>
</dbReference>
<evidence type="ECO:0000313" key="8">
    <source>
        <dbReference type="Proteomes" id="UP000190285"/>
    </source>
</evidence>
<dbReference type="NCBIfam" id="TIGR04350">
    <property type="entry name" value="C_S_lyase_PatB"/>
    <property type="match status" value="1"/>
</dbReference>
<dbReference type="InterPro" id="IPR015421">
    <property type="entry name" value="PyrdxlP-dep_Trfase_major"/>
</dbReference>
<dbReference type="OrthoDB" id="9802872at2"/>